<dbReference type="Pfam" id="PF01391">
    <property type="entry name" value="Collagen"/>
    <property type="match status" value="1"/>
</dbReference>
<dbReference type="Proteomes" id="UP001221366">
    <property type="component" value="Unassembled WGS sequence"/>
</dbReference>
<accession>A0ABT5Y4D4</accession>
<feature type="chain" id="PRO_5046825315" description="Collagen-like protein" evidence="2">
    <location>
        <begin position="24"/>
        <end position="246"/>
    </location>
</feature>
<comment type="caution">
    <text evidence="3">The sequence shown here is derived from an EMBL/GenBank/DDBJ whole genome shotgun (WGS) entry which is preliminary data.</text>
</comment>
<keyword evidence="2" id="KW-0732">Signal</keyword>
<keyword evidence="4" id="KW-1185">Reference proteome</keyword>
<dbReference type="RefSeq" id="WP_275617365.1">
    <property type="nucleotide sequence ID" value="NZ_JARFVB010000027.1"/>
</dbReference>
<evidence type="ECO:0008006" key="5">
    <source>
        <dbReference type="Google" id="ProtNLM"/>
    </source>
</evidence>
<sequence>MKLLRLFSIALMALSITMISCTGEDGKDGIDGIDGINGQDGANGQDGTNGQDGEDGQDGTDGQNGVGFDEMTQYGFITLNLSGTRPDGVAFEDANTFKFTPLTGSNIINNNYLETTDVDNDILYEFIFNRFLTAPDDINNDSYLFCSLNFVNLGEDTEELLGASIYLNNYAVIGDDNKYFTMSDYYGNGNPGVSDFQFTNFSFDSEDNNHLTYSFSFEVLGANNSSGNHLNVSGTVDVYLLEEVTQ</sequence>
<dbReference type="InterPro" id="IPR008160">
    <property type="entry name" value="Collagen"/>
</dbReference>
<name>A0ABT5Y4D4_9FLAO</name>
<evidence type="ECO:0000313" key="3">
    <source>
        <dbReference type="EMBL" id="MDF0718305.1"/>
    </source>
</evidence>
<reference evidence="3 4" key="1">
    <citation type="submission" date="2023-03" db="EMBL/GenBank/DDBJ databases">
        <title>Muricauda XX sp. nov. and Muricauda XXX sp. nov., two novel species isolated from Okinawa Trough.</title>
        <authorList>
            <person name="Cao W."/>
            <person name="Deng X."/>
        </authorList>
    </citation>
    <scope>NUCLEOTIDE SEQUENCE [LARGE SCALE GENOMIC DNA]</scope>
    <source>
        <strain evidence="3 4">334s03</strain>
    </source>
</reference>
<feature type="signal peptide" evidence="2">
    <location>
        <begin position="1"/>
        <end position="23"/>
    </location>
</feature>
<dbReference type="PROSITE" id="PS51257">
    <property type="entry name" value="PROKAR_LIPOPROTEIN"/>
    <property type="match status" value="1"/>
</dbReference>
<proteinExistence type="predicted"/>
<organism evidence="3 4">
    <name type="scientific">Flagellimonas yonaguniensis</name>
    <dbReference type="NCBI Taxonomy" id="3031325"/>
    <lineage>
        <taxon>Bacteria</taxon>
        <taxon>Pseudomonadati</taxon>
        <taxon>Bacteroidota</taxon>
        <taxon>Flavobacteriia</taxon>
        <taxon>Flavobacteriales</taxon>
        <taxon>Flavobacteriaceae</taxon>
        <taxon>Flagellimonas</taxon>
    </lineage>
</organism>
<gene>
    <name evidence="3" type="ORF">PY092_19250</name>
</gene>
<evidence type="ECO:0000256" key="1">
    <source>
        <dbReference type="SAM" id="MobiDB-lite"/>
    </source>
</evidence>
<feature type="compositionally biased region" description="Low complexity" evidence="1">
    <location>
        <begin position="33"/>
        <end position="51"/>
    </location>
</feature>
<protein>
    <recommendedName>
        <fullName evidence="5">Collagen-like protein</fullName>
    </recommendedName>
</protein>
<evidence type="ECO:0000313" key="4">
    <source>
        <dbReference type="Proteomes" id="UP001221366"/>
    </source>
</evidence>
<dbReference type="EMBL" id="JARFVB010000027">
    <property type="protein sequence ID" value="MDF0718305.1"/>
    <property type="molecule type" value="Genomic_DNA"/>
</dbReference>
<feature type="region of interest" description="Disordered" evidence="1">
    <location>
        <begin position="30"/>
        <end position="65"/>
    </location>
</feature>
<evidence type="ECO:0000256" key="2">
    <source>
        <dbReference type="SAM" id="SignalP"/>
    </source>
</evidence>